<organism evidence="3 4">
    <name type="scientific">Komagataeibacter melaceti</name>
    <dbReference type="NCBI Taxonomy" id="2766577"/>
    <lineage>
        <taxon>Bacteria</taxon>
        <taxon>Pseudomonadati</taxon>
        <taxon>Pseudomonadota</taxon>
        <taxon>Alphaproteobacteria</taxon>
        <taxon>Acetobacterales</taxon>
        <taxon>Acetobacteraceae</taxon>
        <taxon>Komagataeibacter</taxon>
    </lineage>
</organism>
<dbReference type="InterPro" id="IPR027051">
    <property type="entry name" value="XdhC_Rossmann_dom"/>
</dbReference>
<name>A0A371YZI1_9PROT</name>
<dbReference type="AlphaFoldDB" id="A0A371YZI1"/>
<dbReference type="Pfam" id="PF13478">
    <property type="entry name" value="XdhC_C"/>
    <property type="match status" value="1"/>
</dbReference>
<dbReference type="PANTHER" id="PTHR30388:SF6">
    <property type="entry name" value="XANTHINE DEHYDROGENASE SUBUNIT A-RELATED"/>
    <property type="match status" value="1"/>
</dbReference>
<dbReference type="RefSeq" id="WP_116703278.1">
    <property type="nucleotide sequence ID" value="NZ_QUWV01000084.1"/>
</dbReference>
<dbReference type="InterPro" id="IPR003777">
    <property type="entry name" value="XdhC_CoxI"/>
</dbReference>
<evidence type="ECO:0000259" key="1">
    <source>
        <dbReference type="Pfam" id="PF02625"/>
    </source>
</evidence>
<dbReference type="Pfam" id="PF02625">
    <property type="entry name" value="XdhC_CoxI"/>
    <property type="match status" value="1"/>
</dbReference>
<accession>A0A371YZI1</accession>
<protein>
    <submittedName>
        <fullName evidence="3">Xanthine dehydrogenase accessory protein XdhC</fullName>
    </submittedName>
</protein>
<dbReference type="InterPro" id="IPR014308">
    <property type="entry name" value="Xanthine_DH_XdhC"/>
</dbReference>
<dbReference type="NCBIfam" id="TIGR02964">
    <property type="entry name" value="xanthine_xdhC"/>
    <property type="match status" value="1"/>
</dbReference>
<dbReference type="EMBL" id="QUWV01000084">
    <property type="protein sequence ID" value="RFD19627.1"/>
    <property type="molecule type" value="Genomic_DNA"/>
</dbReference>
<dbReference type="Proteomes" id="UP000262371">
    <property type="component" value="Unassembled WGS sequence"/>
</dbReference>
<evidence type="ECO:0000313" key="4">
    <source>
        <dbReference type="Proteomes" id="UP000262371"/>
    </source>
</evidence>
<feature type="domain" description="XdhC Rossmann" evidence="2">
    <location>
        <begin position="121"/>
        <end position="263"/>
    </location>
</feature>
<dbReference type="Gene3D" id="3.40.50.720">
    <property type="entry name" value="NAD(P)-binding Rossmann-like Domain"/>
    <property type="match status" value="1"/>
</dbReference>
<gene>
    <name evidence="3" type="primary">xdhC</name>
    <name evidence="3" type="ORF">DY926_10270</name>
</gene>
<sequence length="285" mass="30496">MSMTMRADLERWRHEGQLIARISVSAARGSTPREAGTFMLVTPTALTGTIGGGELEWNGIHRARELLAGGGQAVDLRISLGGNSGQCCGGEIMLTLDLPDAAELDRIMAGLERQRMEEPLLLLFGAGHVGRALAHVLAPLPLRLAWCDSRPEEFGPVIPPGVMVHDDGNWERLVASAPAGSGALVLTQSHALDSLIVASILERGDFGYVGLIGSRTKRRRFEAGFRQIGLPEERIATMTCPIGDRGVRDKRPPVIAALVAAEIVTHFLHHAQADGDADEVTGPDE</sequence>
<comment type="caution">
    <text evidence="3">The sequence shown here is derived from an EMBL/GenBank/DDBJ whole genome shotgun (WGS) entry which is preliminary data.</text>
</comment>
<feature type="domain" description="XdhC- CoxI" evidence="1">
    <location>
        <begin position="12"/>
        <end position="73"/>
    </location>
</feature>
<keyword evidence="4" id="KW-1185">Reference proteome</keyword>
<evidence type="ECO:0000313" key="3">
    <source>
        <dbReference type="EMBL" id="RFD19627.1"/>
    </source>
</evidence>
<evidence type="ECO:0000259" key="2">
    <source>
        <dbReference type="Pfam" id="PF13478"/>
    </source>
</evidence>
<proteinExistence type="predicted"/>
<dbReference type="OrthoDB" id="61481at2"/>
<reference evidence="3 4" key="1">
    <citation type="submission" date="2018-08" db="EMBL/GenBank/DDBJ databases">
        <title>Komagataeibacter sp. AV 382.</title>
        <authorList>
            <person name="Skraban J."/>
            <person name="Trcek J."/>
        </authorList>
    </citation>
    <scope>NUCLEOTIDE SEQUENCE [LARGE SCALE GENOMIC DNA]</scope>
    <source>
        <strain evidence="3 4">AV 382</strain>
    </source>
</reference>
<dbReference type="InterPro" id="IPR052698">
    <property type="entry name" value="MoCofactor_Util/Proc"/>
</dbReference>
<dbReference type="PANTHER" id="PTHR30388">
    <property type="entry name" value="ALDEHYDE OXIDOREDUCTASE MOLYBDENUM COFACTOR ASSEMBLY PROTEIN"/>
    <property type="match status" value="1"/>
</dbReference>